<comment type="caution">
    <text evidence="4">The sequence shown here is derived from an EMBL/GenBank/DDBJ whole genome shotgun (WGS) entry which is preliminary data.</text>
</comment>
<protein>
    <submittedName>
        <fullName evidence="4">Uncharacterized protein</fullName>
    </submittedName>
</protein>
<dbReference type="Gene3D" id="3.80.10.10">
    <property type="entry name" value="Ribonuclease Inhibitor"/>
    <property type="match status" value="3"/>
</dbReference>
<organism evidence="4 5">
    <name type="scientific">Coilia grayii</name>
    <name type="common">Gray's grenadier anchovy</name>
    <dbReference type="NCBI Taxonomy" id="363190"/>
    <lineage>
        <taxon>Eukaryota</taxon>
        <taxon>Metazoa</taxon>
        <taxon>Chordata</taxon>
        <taxon>Craniata</taxon>
        <taxon>Vertebrata</taxon>
        <taxon>Euteleostomi</taxon>
        <taxon>Actinopterygii</taxon>
        <taxon>Neopterygii</taxon>
        <taxon>Teleostei</taxon>
        <taxon>Clupei</taxon>
        <taxon>Clupeiformes</taxon>
        <taxon>Clupeoidei</taxon>
        <taxon>Engraulidae</taxon>
        <taxon>Coilinae</taxon>
        <taxon>Coilia</taxon>
    </lineage>
</organism>
<name>A0ABD1JHW8_9TELE</name>
<keyword evidence="2" id="KW-0677">Repeat</keyword>
<sequence>MAHTRSSTSKPTSKVALHSTNEQRSLLPSKESGLAGCKLTEKSCEIVASALQSANSPLRELDLSDNDLQKSGEKLLSALQSPHCKLETLRVAGCKLTDESYKVLASAVQSAVSLTELDVGDNHMSVYAVQLLKTALLHTDCKLQTLRLSPNLISGDGCVCLAVTLKLNPSCATRLDLSNSPPEGPAQELLLATWRNPEHQVESLRLAGCKLTDKSCEVVADALQSANPLLELDLSDNELGDSGVEFLSKGLSSPHCKLQMLRLAGCKLTDESYKVLASAVQSAVSLTELDVGDNHMSVYAVQLLKTALLHTDCKLQTLRLAGCKLTDKSCEVVADALQSANPLLELDLSDNELGDSGVQFLSKGLSCPHCKLQMLRLSGCQISHKGCSFLASALKSNPSYLKELELSYNHPGDSGVRELTDRLNDPKCKLETLRCDHGGECRLKPGLWKYAYAPNPAAAASQAHALQQHKPFHNNIVLLQMDSSSSVGARLMP</sequence>
<dbReference type="InterPro" id="IPR001611">
    <property type="entry name" value="Leu-rich_rpt"/>
</dbReference>
<evidence type="ECO:0000256" key="1">
    <source>
        <dbReference type="ARBA" id="ARBA00022614"/>
    </source>
</evidence>
<dbReference type="SMART" id="SM00368">
    <property type="entry name" value="LRR_RI"/>
    <property type="match status" value="12"/>
</dbReference>
<evidence type="ECO:0000313" key="4">
    <source>
        <dbReference type="EMBL" id="KAL2086364.1"/>
    </source>
</evidence>
<dbReference type="InterPro" id="IPR051261">
    <property type="entry name" value="NLR"/>
</dbReference>
<keyword evidence="5" id="KW-1185">Reference proteome</keyword>
<dbReference type="SUPFAM" id="SSF52047">
    <property type="entry name" value="RNI-like"/>
    <property type="match status" value="2"/>
</dbReference>
<evidence type="ECO:0000313" key="5">
    <source>
        <dbReference type="Proteomes" id="UP001591681"/>
    </source>
</evidence>
<feature type="region of interest" description="Disordered" evidence="3">
    <location>
        <begin position="1"/>
        <end position="25"/>
    </location>
</feature>
<keyword evidence="1" id="KW-0433">Leucine-rich repeat</keyword>
<dbReference type="Proteomes" id="UP001591681">
    <property type="component" value="Unassembled WGS sequence"/>
</dbReference>
<evidence type="ECO:0000256" key="2">
    <source>
        <dbReference type="ARBA" id="ARBA00022737"/>
    </source>
</evidence>
<dbReference type="Pfam" id="PF13516">
    <property type="entry name" value="LRR_6"/>
    <property type="match status" value="7"/>
</dbReference>
<proteinExistence type="predicted"/>
<dbReference type="InterPro" id="IPR032675">
    <property type="entry name" value="LRR_dom_sf"/>
</dbReference>
<dbReference type="AlphaFoldDB" id="A0ABD1JHW8"/>
<accession>A0ABD1JHW8</accession>
<reference evidence="4 5" key="1">
    <citation type="submission" date="2024-09" db="EMBL/GenBank/DDBJ databases">
        <title>A chromosome-level genome assembly of Gray's grenadier anchovy, Coilia grayii.</title>
        <authorList>
            <person name="Fu Z."/>
        </authorList>
    </citation>
    <scope>NUCLEOTIDE SEQUENCE [LARGE SCALE GENOMIC DNA]</scope>
    <source>
        <strain evidence="4">G4</strain>
        <tissue evidence="4">Muscle</tissue>
    </source>
</reference>
<evidence type="ECO:0000256" key="3">
    <source>
        <dbReference type="SAM" id="MobiDB-lite"/>
    </source>
</evidence>
<dbReference type="PANTHER" id="PTHR24106">
    <property type="entry name" value="NACHT, LRR AND CARD DOMAINS-CONTAINING"/>
    <property type="match status" value="1"/>
</dbReference>
<gene>
    <name evidence="4" type="ORF">ACEWY4_017423</name>
</gene>
<dbReference type="EMBL" id="JBHFQA010000015">
    <property type="protein sequence ID" value="KAL2086364.1"/>
    <property type="molecule type" value="Genomic_DNA"/>
</dbReference>